<reference evidence="2 3" key="1">
    <citation type="submission" date="2024-10" db="EMBL/GenBank/DDBJ databases">
        <title>Updated reference genomes for cyclostephanoid diatoms.</title>
        <authorList>
            <person name="Roberts W.R."/>
            <person name="Alverson A.J."/>
        </authorList>
    </citation>
    <scope>NUCLEOTIDE SEQUENCE [LARGE SCALE GENOMIC DNA]</scope>
    <source>
        <strain evidence="2 3">AJA228-03</strain>
    </source>
</reference>
<keyword evidence="3" id="KW-1185">Reference proteome</keyword>
<name>A0ABD3RCU5_9STRA</name>
<evidence type="ECO:0000313" key="2">
    <source>
        <dbReference type="EMBL" id="KAL3808091.1"/>
    </source>
</evidence>
<gene>
    <name evidence="2" type="ORF">ACHAXA_010803</name>
</gene>
<dbReference type="AlphaFoldDB" id="A0ABD3RCU5"/>
<evidence type="ECO:0000313" key="3">
    <source>
        <dbReference type="Proteomes" id="UP001530377"/>
    </source>
</evidence>
<sequence length="836" mass="93687">MAPLGITTMQSHDGGKRLLQLPPWMNVYHLPEYGIRTTNAVGRVTEWGAKEEAKAAAVETGASTRRRPSSRRTVSPLPYLTNGIGSGDIDKNEGASIENSATVAIRVAPRVLASNSNARKDVALDSLFPPTAREIRCSVRYLSEVGAKLVIEEVNDCARHCLKYSANFRKRRRGDDHLSSDGTRVAAEDRSRREDDREENLATLAEEIHDYFCMFQPEDEEEDKQESEDAGTLNSVTLCTLQARDGIDGHTMDRWDALRDLLLPKKYDPSCLPMVCVKCLPNVLDRAMIIEIIASDLSRRSNDSLRVDRDVTSGLEQDKELERKSPCVCVVRSTSDLVRQGHMVAEVLSQCISNDTRRGGDFASELQRQRKRMKSHLHGGANNGVLFKSVWPWTRSMVDWAGYTDMFDSIIVILEDPEKIPSPTLDSFFCTLASLRSNDGVPICVVVIDATPGGLGDRLSRMRDPSLRGASGGLAARDLLVPLPEVQLDLFVKRLFSSKCFPMVLWNDHRLLKHIHEVFRDCDNSIVSIATKLKSELRRYFSAPGAFIAIDLLSCKRFTTMNESRIKFLFGDEHCRKFLASHLSSFTTTTMSSKRGTNFGYISDLFWRMQLSYLSHQICQRLNHIFNLCPLDEIGRVAGAEFSTNARMRELLLLLGKVRHKVATWKYAPPDRSALLCQTLNEWIVLAGEFAVGESSPNVAMARALVETIIAWASANMSVRTKLEVSAAIQPRRDVAKALCMPMPDALKPCALAHACRIAFQVFRSRVMSLSEWHEKYFDVIMDQGGQDAGFRNSNEAAFFFSVYELVHMGFVRKLVTGKRKENAYEKVAIIWGNGG</sequence>
<accession>A0ABD3RCU5</accession>
<proteinExistence type="predicted"/>
<evidence type="ECO:0000256" key="1">
    <source>
        <dbReference type="SAM" id="MobiDB-lite"/>
    </source>
</evidence>
<feature type="region of interest" description="Disordered" evidence="1">
    <location>
        <begin position="173"/>
        <end position="198"/>
    </location>
</feature>
<evidence type="ECO:0008006" key="4">
    <source>
        <dbReference type="Google" id="ProtNLM"/>
    </source>
</evidence>
<comment type="caution">
    <text evidence="2">The sequence shown here is derived from an EMBL/GenBank/DDBJ whole genome shotgun (WGS) entry which is preliminary data.</text>
</comment>
<organism evidence="2 3">
    <name type="scientific">Cyclostephanos tholiformis</name>
    <dbReference type="NCBI Taxonomy" id="382380"/>
    <lineage>
        <taxon>Eukaryota</taxon>
        <taxon>Sar</taxon>
        <taxon>Stramenopiles</taxon>
        <taxon>Ochrophyta</taxon>
        <taxon>Bacillariophyta</taxon>
        <taxon>Coscinodiscophyceae</taxon>
        <taxon>Thalassiosirophycidae</taxon>
        <taxon>Stephanodiscales</taxon>
        <taxon>Stephanodiscaceae</taxon>
        <taxon>Cyclostephanos</taxon>
    </lineage>
</organism>
<feature type="compositionally biased region" description="Basic and acidic residues" evidence="1">
    <location>
        <begin position="186"/>
        <end position="195"/>
    </location>
</feature>
<protein>
    <recommendedName>
        <fullName evidence="4">Origin recognition complex subunit 3</fullName>
    </recommendedName>
</protein>
<dbReference type="EMBL" id="JALLPB020000547">
    <property type="protein sequence ID" value="KAL3808091.1"/>
    <property type="molecule type" value="Genomic_DNA"/>
</dbReference>
<dbReference type="Proteomes" id="UP001530377">
    <property type="component" value="Unassembled WGS sequence"/>
</dbReference>
<feature type="region of interest" description="Disordered" evidence="1">
    <location>
        <begin position="58"/>
        <end position="77"/>
    </location>
</feature>